<evidence type="ECO:0000256" key="6">
    <source>
        <dbReference type="HAMAP-Rule" id="MF_00074"/>
    </source>
</evidence>
<keyword evidence="5 6" id="KW-0949">S-adenosyl-L-methionine</keyword>
<dbReference type="Proteomes" id="UP000001845">
    <property type="component" value="Chromosome"/>
</dbReference>
<accession>D5E4K3</accession>
<keyword evidence="3 6" id="KW-0489">Methyltransferase</keyword>
<reference evidence="7 8" key="3">
    <citation type="journal article" date="2011" name="J. Bacteriol.">
        <title>Genome sequences of Mycoplasma alligatoris A21JP2T and Mycoplasma crocodyli MP145T.</title>
        <authorList>
            <person name="Brown D.R."/>
            <person name="Farmerie W.G."/>
            <person name="May M."/>
            <person name="Benders G.A."/>
            <person name="Durkin A.S."/>
            <person name="Hlavinka K."/>
            <person name="Hostetler J."/>
            <person name="Jackson J."/>
            <person name="Johnson J."/>
            <person name="Miller R.H."/>
            <person name="Paralanov V."/>
            <person name="Radune D."/>
            <person name="Szczypinski B."/>
            <person name="Glass J.I."/>
        </authorList>
    </citation>
    <scope>NUCLEOTIDE SEQUENCE [LARGE SCALE GENOMIC DNA]</scope>
    <source>
        <strain evidence="8">ATCC 51981 / MP145</strain>
    </source>
</reference>
<sequence length="232" mass="26756">MTFKDKVKNLCIENGWNFQNFDTYFQMIEETNKVLNLTGFEGDKLWQEGIYESLVFMLEVTETIKPNNILDIGAGAGFPSIPYALTNPKQKITIYEPLKKRVDFLNQVITKLNLNNSVEVFPFRSEDIKKKNIFDLVTARAVGDVATMLMSSFHLVSLKGSMVLIKGKNYKEEIKKAEEIFSLISCELKTSKLETGSDKDNNIIWIKKTRSTNSQFPFKWKEIILYKNKKVL</sequence>
<keyword evidence="8" id="KW-1185">Reference proteome</keyword>
<comment type="subcellular location">
    <subcellularLocation>
        <location evidence="6">Cytoplasm</location>
    </subcellularLocation>
</comment>
<dbReference type="HAMAP" id="MF_00074">
    <property type="entry name" value="16SrRNA_methyltr_G"/>
    <property type="match status" value="1"/>
</dbReference>
<reference evidence="8" key="1">
    <citation type="submission" date="2010-03" db="EMBL/GenBank/DDBJ databases">
        <title>The complete genome of Mycoplasma crocodyli MP145.</title>
        <authorList>
            <person name="Glass J.I."/>
            <person name="Durkin A.S."/>
            <person name="Hostetler J."/>
            <person name="Jackson J."/>
            <person name="Johnson J."/>
            <person name="May M.A."/>
            <person name="Paralanov V."/>
            <person name="Radune D."/>
            <person name="Szczypinski B."/>
            <person name="Brown D.R."/>
        </authorList>
    </citation>
    <scope>NUCLEOTIDE SEQUENCE [LARGE SCALE GENOMIC DNA]</scope>
    <source>
        <strain evidence="8">ATCC 51981 / MP145</strain>
    </source>
</reference>
<feature type="binding site" evidence="6">
    <location>
        <position position="78"/>
    </location>
    <ligand>
        <name>S-adenosyl-L-methionine</name>
        <dbReference type="ChEBI" id="CHEBI:59789"/>
    </ligand>
</feature>
<comment type="function">
    <text evidence="6">Specifically methylates the N7 position of a guanine in 16S rRNA.</text>
</comment>
<dbReference type="HOGENOM" id="CLU_065341_0_1_14"/>
<dbReference type="STRING" id="512564.MCRO_0012"/>
<evidence type="ECO:0000256" key="4">
    <source>
        <dbReference type="ARBA" id="ARBA00022679"/>
    </source>
</evidence>
<feature type="binding site" evidence="6">
    <location>
        <begin position="125"/>
        <end position="126"/>
    </location>
    <ligand>
        <name>S-adenosyl-L-methionine</name>
        <dbReference type="ChEBI" id="CHEBI:59789"/>
    </ligand>
</feature>
<keyword evidence="1 6" id="KW-0963">Cytoplasm</keyword>
<dbReference type="EC" id="2.1.1.-" evidence="6"/>
<feature type="binding site" evidence="6">
    <location>
        <position position="140"/>
    </location>
    <ligand>
        <name>S-adenosyl-L-methionine</name>
        <dbReference type="ChEBI" id="CHEBI:59789"/>
    </ligand>
</feature>
<evidence type="ECO:0000256" key="2">
    <source>
        <dbReference type="ARBA" id="ARBA00022552"/>
    </source>
</evidence>
<dbReference type="AlphaFoldDB" id="D5E4K3"/>
<evidence type="ECO:0000313" key="7">
    <source>
        <dbReference type="EMBL" id="ADE19933.1"/>
    </source>
</evidence>
<proteinExistence type="inferred from homology"/>
<dbReference type="EMBL" id="CP001991">
    <property type="protein sequence ID" value="ADE19933.1"/>
    <property type="molecule type" value="Genomic_DNA"/>
</dbReference>
<dbReference type="KEGG" id="mcd:MCRO_0012"/>
<dbReference type="eggNOG" id="COG0357">
    <property type="taxonomic scope" value="Bacteria"/>
</dbReference>
<reference key="2">
    <citation type="submission" date="2010-03" db="EMBL/GenBank/DDBJ databases">
        <authorList>
            <person name="Ma Z."/>
            <person name="Wang X."/>
            <person name="Liu H."/>
        </authorList>
    </citation>
    <scope>NUCLEOTIDE SEQUENCE</scope>
    <source>
        <strain>MP145</strain>
    </source>
</reference>
<dbReference type="Gene3D" id="3.40.50.150">
    <property type="entry name" value="Vaccinia Virus protein VP39"/>
    <property type="match status" value="1"/>
</dbReference>
<dbReference type="CDD" id="cd02440">
    <property type="entry name" value="AdoMet_MTases"/>
    <property type="match status" value="1"/>
</dbReference>
<evidence type="ECO:0000256" key="3">
    <source>
        <dbReference type="ARBA" id="ARBA00022603"/>
    </source>
</evidence>
<dbReference type="OrthoDB" id="9808773at2"/>
<name>D5E4K3_MYCCM</name>
<protein>
    <recommendedName>
        <fullName evidence="6">Ribosomal RNA small subunit methyltransferase G</fullName>
        <ecNumber evidence="6">2.1.1.-</ecNumber>
    </recommendedName>
    <alternativeName>
        <fullName evidence="6">16S rRNA 7-methylguanosine methyltransferase</fullName>
        <shortName evidence="6">16S rRNA m7G methyltransferase</shortName>
    </alternativeName>
</protein>
<gene>
    <name evidence="7" type="primary">gidB</name>
    <name evidence="6" type="synonym">rsmG</name>
    <name evidence="7" type="ordered locus">MCRO_0012</name>
</gene>
<dbReference type="PANTHER" id="PTHR31760">
    <property type="entry name" value="S-ADENOSYL-L-METHIONINE-DEPENDENT METHYLTRANSFERASES SUPERFAMILY PROTEIN"/>
    <property type="match status" value="1"/>
</dbReference>
<dbReference type="InterPro" id="IPR029063">
    <property type="entry name" value="SAM-dependent_MTases_sf"/>
</dbReference>
<feature type="binding site" evidence="6">
    <location>
        <position position="73"/>
    </location>
    <ligand>
        <name>S-adenosyl-L-methionine</name>
        <dbReference type="ChEBI" id="CHEBI:59789"/>
    </ligand>
</feature>
<dbReference type="PANTHER" id="PTHR31760:SF0">
    <property type="entry name" value="S-ADENOSYL-L-METHIONINE-DEPENDENT METHYLTRANSFERASES SUPERFAMILY PROTEIN"/>
    <property type="match status" value="1"/>
</dbReference>
<dbReference type="InterPro" id="IPR003682">
    <property type="entry name" value="rRNA_ssu_MeTfrase_G"/>
</dbReference>
<dbReference type="RefSeq" id="WP_013054709.1">
    <property type="nucleotide sequence ID" value="NC_014014.1"/>
</dbReference>
<evidence type="ECO:0000256" key="5">
    <source>
        <dbReference type="ARBA" id="ARBA00022691"/>
    </source>
</evidence>
<dbReference type="NCBIfam" id="TIGR00138">
    <property type="entry name" value="rsmG_gidB"/>
    <property type="match status" value="1"/>
</dbReference>
<keyword evidence="2 6" id="KW-0698">rRNA processing</keyword>
<comment type="caution">
    <text evidence="6">Lacks conserved residue(s) required for the propagation of feature annotation.</text>
</comment>
<dbReference type="Pfam" id="PF02527">
    <property type="entry name" value="GidB"/>
    <property type="match status" value="1"/>
</dbReference>
<dbReference type="SUPFAM" id="SSF53335">
    <property type="entry name" value="S-adenosyl-L-methionine-dependent methyltransferases"/>
    <property type="match status" value="1"/>
</dbReference>
<evidence type="ECO:0000313" key="8">
    <source>
        <dbReference type="Proteomes" id="UP000001845"/>
    </source>
</evidence>
<dbReference type="GO" id="GO:0005829">
    <property type="term" value="C:cytosol"/>
    <property type="evidence" value="ECO:0007669"/>
    <property type="project" value="TreeGrafter"/>
</dbReference>
<organism evidence="7 8">
    <name type="scientific">Mycoplasma crocodyli (strain ATCC 51981 / MP145)</name>
    <dbReference type="NCBI Taxonomy" id="512564"/>
    <lineage>
        <taxon>Bacteria</taxon>
        <taxon>Bacillati</taxon>
        <taxon>Mycoplasmatota</taxon>
        <taxon>Mollicutes</taxon>
        <taxon>Mycoplasmataceae</taxon>
        <taxon>Mycoplasma</taxon>
    </lineage>
</organism>
<keyword evidence="4 6" id="KW-0808">Transferase</keyword>
<dbReference type="GO" id="GO:0070043">
    <property type="term" value="F:rRNA (guanine-N7-)-methyltransferase activity"/>
    <property type="evidence" value="ECO:0007669"/>
    <property type="project" value="UniProtKB-UniRule"/>
</dbReference>
<comment type="similarity">
    <text evidence="6">Belongs to the methyltransferase superfamily. RNA methyltransferase RsmG family.</text>
</comment>
<evidence type="ECO:0000256" key="1">
    <source>
        <dbReference type="ARBA" id="ARBA00022490"/>
    </source>
</evidence>